<name>A0A7K1SIJ8_9BACT</name>
<evidence type="ECO:0000313" key="2">
    <source>
        <dbReference type="Proteomes" id="UP000436006"/>
    </source>
</evidence>
<dbReference type="Proteomes" id="UP000436006">
    <property type="component" value="Unassembled WGS sequence"/>
</dbReference>
<organism evidence="1 2">
    <name type="scientific">Spirosoma arboris</name>
    <dbReference type="NCBI Taxonomy" id="2682092"/>
    <lineage>
        <taxon>Bacteria</taxon>
        <taxon>Pseudomonadati</taxon>
        <taxon>Bacteroidota</taxon>
        <taxon>Cytophagia</taxon>
        <taxon>Cytophagales</taxon>
        <taxon>Cytophagaceae</taxon>
        <taxon>Spirosoma</taxon>
    </lineage>
</organism>
<gene>
    <name evidence="1" type="ORF">GO755_26525</name>
</gene>
<proteinExistence type="predicted"/>
<dbReference type="EMBL" id="WPIN01000012">
    <property type="protein sequence ID" value="MVM33622.1"/>
    <property type="molecule type" value="Genomic_DNA"/>
</dbReference>
<dbReference type="RefSeq" id="WP_157588340.1">
    <property type="nucleotide sequence ID" value="NZ_WPIN01000012.1"/>
</dbReference>
<accession>A0A7K1SIJ8</accession>
<protein>
    <submittedName>
        <fullName evidence="1">Uncharacterized protein</fullName>
    </submittedName>
</protein>
<reference evidence="1 2" key="1">
    <citation type="submission" date="2019-12" db="EMBL/GenBank/DDBJ databases">
        <title>Spirosoma sp. HMF4905 genome sequencing and assembly.</title>
        <authorList>
            <person name="Kang H."/>
            <person name="Cha I."/>
            <person name="Kim H."/>
            <person name="Joh K."/>
        </authorList>
    </citation>
    <scope>NUCLEOTIDE SEQUENCE [LARGE SCALE GENOMIC DNA]</scope>
    <source>
        <strain evidence="1 2">HMF4905</strain>
    </source>
</reference>
<sequence length="66" mass="7192">MSIRLTRGPPACPCFFTRKNPDLAGYYAPGSSLMAGQTGILIGFDYQPSKAYKNLVTHELPRCAQA</sequence>
<keyword evidence="2" id="KW-1185">Reference proteome</keyword>
<dbReference type="AlphaFoldDB" id="A0A7K1SIJ8"/>
<evidence type="ECO:0000313" key="1">
    <source>
        <dbReference type="EMBL" id="MVM33622.1"/>
    </source>
</evidence>
<comment type="caution">
    <text evidence="1">The sequence shown here is derived from an EMBL/GenBank/DDBJ whole genome shotgun (WGS) entry which is preliminary data.</text>
</comment>